<evidence type="ECO:0000313" key="1">
    <source>
        <dbReference type="EMBL" id="TLD97413.1"/>
    </source>
</evidence>
<protein>
    <recommendedName>
        <fullName evidence="3">Esterase</fullName>
    </recommendedName>
</protein>
<keyword evidence="2" id="KW-1185">Reference proteome</keyword>
<dbReference type="Pfam" id="PF05728">
    <property type="entry name" value="UPF0227"/>
    <property type="match status" value="1"/>
</dbReference>
<dbReference type="PANTHER" id="PTHR35602:SF2">
    <property type="entry name" value="UPF0227 PROTEIN YCFP"/>
    <property type="match status" value="1"/>
</dbReference>
<organism evidence="1 2">
    <name type="scientific">Helicobacter jaachi</name>
    <dbReference type="NCBI Taxonomy" id="1677920"/>
    <lineage>
        <taxon>Bacteria</taxon>
        <taxon>Pseudomonadati</taxon>
        <taxon>Campylobacterota</taxon>
        <taxon>Epsilonproteobacteria</taxon>
        <taxon>Campylobacterales</taxon>
        <taxon>Helicobacteraceae</taxon>
        <taxon>Helicobacter</taxon>
    </lineage>
</organism>
<accession>A0A4U8TC82</accession>
<dbReference type="PANTHER" id="PTHR35602">
    <property type="entry name" value="ESTERASE YQIA-RELATED"/>
    <property type="match status" value="1"/>
</dbReference>
<dbReference type="OrthoDB" id="5323556at2"/>
<sequence length="196" mass="22296">MLLFYSHGFHSSLDCEAYKRLCVGLNIAPKQVIYDNGGDFSLNLNHCAHQILSVLNARNDFGFIGNSLGAFYLWQLSLFANSLNLPLPRYLVLFNPVLEPLSQLKKYIDKPQMNATTHTPFTLSRARWESYALALRTPLPKSIQCYVVLSKNDELIDVELSRAYWQQYAHIIEHEGGHVIADFAPFSHLLSPLLTK</sequence>
<dbReference type="InterPro" id="IPR008886">
    <property type="entry name" value="UPF0227/Esterase_YqiA"/>
</dbReference>
<gene>
    <name evidence="1" type="ORF">LS71_001285</name>
</gene>
<dbReference type="InterPro" id="IPR029058">
    <property type="entry name" value="AB_hydrolase_fold"/>
</dbReference>
<dbReference type="STRING" id="1677920.LS71_02585"/>
<dbReference type="EMBL" id="JRPR02000001">
    <property type="protein sequence ID" value="TLD97413.1"/>
    <property type="molecule type" value="Genomic_DNA"/>
</dbReference>
<dbReference type="RefSeq" id="WP_034353212.1">
    <property type="nucleotide sequence ID" value="NZ_JRPR02000001.1"/>
</dbReference>
<comment type="caution">
    <text evidence="1">The sequence shown here is derived from an EMBL/GenBank/DDBJ whole genome shotgun (WGS) entry which is preliminary data.</text>
</comment>
<dbReference type="SUPFAM" id="SSF53474">
    <property type="entry name" value="alpha/beta-Hydrolases"/>
    <property type="match status" value="1"/>
</dbReference>
<proteinExistence type="predicted"/>
<name>A0A4U8TC82_9HELI</name>
<dbReference type="AlphaFoldDB" id="A0A4U8TC82"/>
<reference evidence="1 2" key="1">
    <citation type="journal article" date="2014" name="Genome Announc.">
        <title>Draft genome sequences of eight enterohepatic helicobacter species isolated from both laboratory and wild rodents.</title>
        <authorList>
            <person name="Sheh A."/>
            <person name="Shen Z."/>
            <person name="Fox J.G."/>
        </authorList>
    </citation>
    <scope>NUCLEOTIDE SEQUENCE [LARGE SCALE GENOMIC DNA]</scope>
    <source>
        <strain evidence="1 2">MIT 09-6949</strain>
    </source>
</reference>
<dbReference type="Gene3D" id="3.40.50.1820">
    <property type="entry name" value="alpha/beta hydrolase"/>
    <property type="match status" value="1"/>
</dbReference>
<dbReference type="Proteomes" id="UP000029733">
    <property type="component" value="Unassembled WGS sequence"/>
</dbReference>
<evidence type="ECO:0008006" key="3">
    <source>
        <dbReference type="Google" id="ProtNLM"/>
    </source>
</evidence>
<evidence type="ECO:0000313" key="2">
    <source>
        <dbReference type="Proteomes" id="UP000029733"/>
    </source>
</evidence>